<dbReference type="PANTHER" id="PTHR30535">
    <property type="entry name" value="VITAMIN B12-BINDING PROTEIN"/>
    <property type="match status" value="1"/>
</dbReference>
<dbReference type="Pfam" id="PF01497">
    <property type="entry name" value="Peripla_BP_2"/>
    <property type="match status" value="1"/>
</dbReference>
<evidence type="ECO:0000313" key="2">
    <source>
        <dbReference type="EMBL" id="OCC15334.1"/>
    </source>
</evidence>
<dbReference type="RefSeq" id="WP_161939914.1">
    <property type="nucleotide sequence ID" value="NZ_MAGO01000005.1"/>
</dbReference>
<protein>
    <submittedName>
        <fullName evidence="2">Vitamin B12 ABC transporter, B12-binding component BtuF</fullName>
    </submittedName>
</protein>
<keyword evidence="3" id="KW-1185">Reference proteome</keyword>
<dbReference type="Proteomes" id="UP000093080">
    <property type="component" value="Unassembled WGS sequence"/>
</dbReference>
<reference evidence="2 3" key="1">
    <citation type="submission" date="2016-06" db="EMBL/GenBank/DDBJ databases">
        <title>Respiratory ammonification of nitrate coupled to the oxidation of elemental sulfur in deep-sea autotrophic thermophilic bacteria.</title>
        <authorList>
            <person name="Slobodkina G.B."/>
            <person name="Mardanov A.V."/>
            <person name="Ravin N.V."/>
            <person name="Frolova A.A."/>
            <person name="Viryasiv M.B."/>
            <person name="Chernyh N.A."/>
            <person name="Bonch-Osmolovskaya E.A."/>
            <person name="Slobodkin A.I."/>
        </authorList>
    </citation>
    <scope>NUCLEOTIDE SEQUENCE [LARGE SCALE GENOMIC DNA]</scope>
    <source>
        <strain evidence="2 3">S69</strain>
    </source>
</reference>
<dbReference type="PATRIC" id="fig|1156395.6.peg.1097"/>
<dbReference type="Pfam" id="PF01955">
    <property type="entry name" value="CbiZ"/>
    <property type="match status" value="1"/>
</dbReference>
<dbReference type="STRING" id="1156395.DBT_1081"/>
<dbReference type="PANTHER" id="PTHR30535:SF34">
    <property type="entry name" value="MOLYBDATE-BINDING PROTEIN MOLA"/>
    <property type="match status" value="1"/>
</dbReference>
<dbReference type="InterPro" id="IPR002491">
    <property type="entry name" value="ABC_transptr_periplasmic_BD"/>
</dbReference>
<accession>A0A1B9F673</accession>
<name>A0A1B9F673_9BACT</name>
<feature type="domain" description="Fe/B12 periplasmic-binding" evidence="1">
    <location>
        <begin position="49"/>
        <end position="304"/>
    </location>
</feature>
<dbReference type="AlphaFoldDB" id="A0A1B9F673"/>
<comment type="caution">
    <text evidence="2">The sequence shown here is derived from an EMBL/GenBank/DDBJ whole genome shotgun (WGS) entry which is preliminary data.</text>
</comment>
<dbReference type="GO" id="GO:0071281">
    <property type="term" value="P:cellular response to iron ion"/>
    <property type="evidence" value="ECO:0007669"/>
    <property type="project" value="TreeGrafter"/>
</dbReference>
<dbReference type="SUPFAM" id="SSF53807">
    <property type="entry name" value="Helical backbone' metal receptor"/>
    <property type="match status" value="1"/>
</dbReference>
<sequence length="687" mass="76746">MKIIKASVCLLICIFASLALPIVGECTYYPISFKDSSGNTIVITRPPKRVVSLVPYVTEILLMIGAEKSLIGTTYHTPSAWLPKKTVILGGFILPDLPLIKKLGPDVIFCAKRQLRPLTSISWASQGKTSPILINLEPRTIEDAFQIIELIGRIFNLEKQAISIIELQKKDLELIERKVSRISKARRKRVMRIMGRKDIMAPGDDSFQNQFIRAAGGIPPRFGKKGSIVPVTLNDWRRFNPEVVYGCGGDREVLDTLLKRPEWAQVDAVKNNRIYFFPCELTCRASTHMGYFVKWLAASIYIDEFSAPENIVLPQGRLSERAIKIGLSYIEDASIVETRIKDFVNKTLLIRLKHPMKVVSTLEGERDGIEVVGNHYYPPPLWGISHKSGLKRLRDDTLEALGLSPTTTSVLFTGADMDNLAIAEETYKEIQVYALVTAGIRSNAQRMSKDYGPFYEPDARKHKGPGTINILILTNHRLSKRAMTRAIITATEAKSAALADLDIRSSYTPLRHVATGTGTDNIIVVEGDGEVLDSSGGHTRLGELMAKAVYKGVIQAIARQNGIDERRSIFQRLRERHIEILPLAMKCAPRDQEEGFWERVQVLLLDPYHESFVDAMLAISDRTFALKNKSIIKKVTEDIAEAEATRTIGRHTRLSKCDALNQLPSPIREALSAIFTAAYASLEAKKQ</sequence>
<proteinExistence type="predicted"/>
<dbReference type="PROSITE" id="PS50983">
    <property type="entry name" value="FE_B12_PBP"/>
    <property type="match status" value="1"/>
</dbReference>
<organism evidence="2 3">
    <name type="scientific">Dissulfuribacter thermophilus</name>
    <dbReference type="NCBI Taxonomy" id="1156395"/>
    <lineage>
        <taxon>Bacteria</taxon>
        <taxon>Pseudomonadati</taxon>
        <taxon>Thermodesulfobacteriota</taxon>
        <taxon>Dissulfuribacteria</taxon>
        <taxon>Dissulfuribacterales</taxon>
        <taxon>Dissulfuribacteraceae</taxon>
        <taxon>Dissulfuribacter</taxon>
    </lineage>
</organism>
<gene>
    <name evidence="2" type="ORF">DBT_1081</name>
</gene>
<dbReference type="EMBL" id="MAGO01000005">
    <property type="protein sequence ID" value="OCC15334.1"/>
    <property type="molecule type" value="Genomic_DNA"/>
</dbReference>
<evidence type="ECO:0000259" key="1">
    <source>
        <dbReference type="PROSITE" id="PS50983"/>
    </source>
</evidence>
<evidence type="ECO:0000313" key="3">
    <source>
        <dbReference type="Proteomes" id="UP000093080"/>
    </source>
</evidence>
<dbReference type="Gene3D" id="3.40.50.1980">
    <property type="entry name" value="Nitrogenase molybdenum iron protein domain"/>
    <property type="match status" value="2"/>
</dbReference>
<dbReference type="InterPro" id="IPR002808">
    <property type="entry name" value="AdoCbi_amidolase"/>
</dbReference>
<dbReference type="InterPro" id="IPR050902">
    <property type="entry name" value="ABC_Transporter_SBP"/>
</dbReference>